<dbReference type="Pfam" id="PF07995">
    <property type="entry name" value="GSDH"/>
    <property type="match status" value="1"/>
</dbReference>
<evidence type="ECO:0000256" key="1">
    <source>
        <dbReference type="SAM" id="SignalP"/>
    </source>
</evidence>
<dbReference type="InterPro" id="IPR006311">
    <property type="entry name" value="TAT_signal"/>
</dbReference>
<gene>
    <name evidence="3" type="ORF">D7X12_03710</name>
</gene>
<keyword evidence="4" id="KW-1185">Reference proteome</keyword>
<proteinExistence type="predicted"/>
<keyword evidence="1" id="KW-0732">Signal</keyword>
<dbReference type="PANTHER" id="PTHR19328:SF13">
    <property type="entry name" value="HIPL1 PROTEIN"/>
    <property type="match status" value="1"/>
</dbReference>
<evidence type="ECO:0000313" key="3">
    <source>
        <dbReference type="EMBL" id="RKH47142.1"/>
    </source>
</evidence>
<sequence length="390" mass="41649">MRSRRLLLSAAVTLFGVLAAPACRKSQAQGTASAADCVLVEDGWGQAGTVPITVDVVAEGLEVPWGVAFLPGGDALLTERPGRVRLLRGGTLQPQPVATLAVASSAEGGLLGIAAHPDFATNRQFYLYVTTEADGKAQNRVERWTLSPDGTVATFERVIFGGIPSATYHDGGRLRFGPDGMLYVGTGDAREPDFAQDPANPAGKLLRLTPDGAVPQDNPFPNSPAFLLGVRNTQGFDWKDARTLYLTDHGPSGETMRRAHDEVSVVQAGDNLGWPGIYSCETQEGRITPSLTFDDAMPPGGAAVYTGTAIPEWKDSLLVGTLGSTHLHRVVFDAQAPRRVARHEVYLQGTHGRLRDVLMGPDGHLYVTTSNCDGRGSCGAKKDLLLRIRR</sequence>
<dbReference type="InterPro" id="IPR012938">
    <property type="entry name" value="Glc/Sorbosone_DH"/>
</dbReference>
<protein>
    <submittedName>
        <fullName evidence="3">PQQ-dependent sugar dehydrogenase</fullName>
    </submittedName>
</protein>
<accession>A0A3A8P3Y4</accession>
<dbReference type="InterPro" id="IPR011041">
    <property type="entry name" value="Quinoprot_gluc/sorb_DH_b-prop"/>
</dbReference>
<feature type="chain" id="PRO_5017434892" evidence="1">
    <location>
        <begin position="20"/>
        <end position="390"/>
    </location>
</feature>
<dbReference type="InterPro" id="IPR011042">
    <property type="entry name" value="6-blade_b-propeller_TolB-like"/>
</dbReference>
<name>A0A3A8P3Y4_9BACT</name>
<dbReference type="OrthoDB" id="9770043at2"/>
<evidence type="ECO:0000313" key="4">
    <source>
        <dbReference type="Proteomes" id="UP000273405"/>
    </source>
</evidence>
<evidence type="ECO:0000259" key="2">
    <source>
        <dbReference type="Pfam" id="PF07995"/>
    </source>
</evidence>
<dbReference type="SUPFAM" id="SSF50952">
    <property type="entry name" value="Soluble quinoprotein glucose dehydrogenase"/>
    <property type="match status" value="1"/>
</dbReference>
<dbReference type="PROSITE" id="PS51318">
    <property type="entry name" value="TAT"/>
    <property type="match status" value="1"/>
</dbReference>
<dbReference type="EMBL" id="RAWG01000014">
    <property type="protein sequence ID" value="RKH47142.1"/>
    <property type="molecule type" value="Genomic_DNA"/>
</dbReference>
<dbReference type="AlphaFoldDB" id="A0A3A8P3Y4"/>
<feature type="signal peptide" evidence="1">
    <location>
        <begin position="1"/>
        <end position="19"/>
    </location>
</feature>
<comment type="caution">
    <text evidence="3">The sequence shown here is derived from an EMBL/GenBank/DDBJ whole genome shotgun (WGS) entry which is preliminary data.</text>
</comment>
<dbReference type="Gene3D" id="2.120.10.30">
    <property type="entry name" value="TolB, C-terminal domain"/>
    <property type="match status" value="1"/>
</dbReference>
<dbReference type="PANTHER" id="PTHR19328">
    <property type="entry name" value="HEDGEHOG-INTERACTING PROTEIN"/>
    <property type="match status" value="1"/>
</dbReference>
<dbReference type="Proteomes" id="UP000273405">
    <property type="component" value="Unassembled WGS sequence"/>
</dbReference>
<feature type="domain" description="Glucose/Sorbosone dehydrogenase" evidence="2">
    <location>
        <begin position="61"/>
        <end position="375"/>
    </location>
</feature>
<reference evidence="4" key="1">
    <citation type="submission" date="2018-09" db="EMBL/GenBank/DDBJ databases">
        <authorList>
            <person name="Livingstone P.G."/>
            <person name="Whitworth D.E."/>
        </authorList>
    </citation>
    <scope>NUCLEOTIDE SEQUENCE [LARGE SCALE GENOMIC DNA]</scope>
    <source>
        <strain evidence="4">CA040B</strain>
    </source>
</reference>
<dbReference type="RefSeq" id="WP_120623879.1">
    <property type="nucleotide sequence ID" value="NZ_RAWG01000014.1"/>
</dbReference>
<organism evidence="3 4">
    <name type="scientific">Corallococcus sicarius</name>
    <dbReference type="NCBI Taxonomy" id="2316726"/>
    <lineage>
        <taxon>Bacteria</taxon>
        <taxon>Pseudomonadati</taxon>
        <taxon>Myxococcota</taxon>
        <taxon>Myxococcia</taxon>
        <taxon>Myxococcales</taxon>
        <taxon>Cystobacterineae</taxon>
        <taxon>Myxococcaceae</taxon>
        <taxon>Corallococcus</taxon>
    </lineage>
</organism>